<keyword evidence="3" id="KW-1185">Reference proteome</keyword>
<reference evidence="2 3" key="1">
    <citation type="submission" date="2021-10" db="EMBL/GenBank/DDBJ databases">
        <authorList>
            <person name="Criscuolo A."/>
        </authorList>
    </citation>
    <scope>NUCLEOTIDE SEQUENCE [LARGE SCALE GENOMIC DNA]</scope>
    <source>
        <strain evidence="3">CIP 111883</strain>
    </source>
</reference>
<feature type="transmembrane region" description="Helical" evidence="1">
    <location>
        <begin position="149"/>
        <end position="175"/>
    </location>
</feature>
<feature type="transmembrane region" description="Helical" evidence="1">
    <location>
        <begin position="259"/>
        <end position="277"/>
    </location>
</feature>
<keyword evidence="1" id="KW-0812">Transmembrane</keyword>
<dbReference type="Proteomes" id="UP000789833">
    <property type="component" value="Unassembled WGS sequence"/>
</dbReference>
<comment type="caution">
    <text evidence="2">The sequence shown here is derived from an EMBL/GenBank/DDBJ whole genome shotgun (WGS) entry which is preliminary data.</text>
</comment>
<feature type="transmembrane region" description="Helical" evidence="1">
    <location>
        <begin position="108"/>
        <end position="137"/>
    </location>
</feature>
<feature type="transmembrane region" description="Helical" evidence="1">
    <location>
        <begin position="63"/>
        <end position="88"/>
    </location>
</feature>
<sequence>MAEISTKFTGGKVFVKYITSFFNRIMQRYLPDPFLFVIILTFVVFGLGLIFTDSGPVEMVQHWGGGFWGLLAFSMQMVLVLVTGHVLASSPIFKKILGAMASTAKSPGSAIIIVTIVSTIASWINWGFGLVIGALFAKELAKRVKNVDYRLLIASAYTGFIVWHGGLSGSIPLTIATEGHFSADSIGIIPTGQTIFSTMNLVIVGALFVILPLLNRLMLPSKDEAVTVDPAVLEDPASMQAAALDHKQMTPAERLENSWIISLGVSVMGLVFLFYYFAGNGFLLNLDIVNFLFLFLGILFHWRPIRFLEAVVNAIKGASGIIIQFPFYAGIMGIITASGLADVMSEAFVSISNEYTFHFFVFLSAGIVNIFVPSGGGQWAVQAPVVLEAAQAMNVSIPKTAMAVAWGDAWTNLIQPFWALPALAIAGLKAKDIMGFCVIVLFISGAVISLAFLFL</sequence>
<feature type="transmembrane region" description="Helical" evidence="1">
    <location>
        <begin position="433"/>
        <end position="454"/>
    </location>
</feature>
<feature type="transmembrane region" description="Helical" evidence="1">
    <location>
        <begin position="355"/>
        <end position="372"/>
    </location>
</feature>
<dbReference type="EMBL" id="CAKJTJ010000003">
    <property type="protein sequence ID" value="CAG9620042.1"/>
    <property type="molecule type" value="Genomic_DNA"/>
</dbReference>
<evidence type="ECO:0000313" key="2">
    <source>
        <dbReference type="EMBL" id="CAG9620042.1"/>
    </source>
</evidence>
<feature type="transmembrane region" description="Helical" evidence="1">
    <location>
        <begin position="283"/>
        <end position="302"/>
    </location>
</feature>
<evidence type="ECO:0000313" key="3">
    <source>
        <dbReference type="Proteomes" id="UP000789833"/>
    </source>
</evidence>
<evidence type="ECO:0000256" key="1">
    <source>
        <dbReference type="SAM" id="Phobius"/>
    </source>
</evidence>
<keyword evidence="1" id="KW-0472">Membrane</keyword>
<dbReference type="PANTHER" id="PTHR41983:SF2">
    <property type="entry name" value="SHORT-CHAIN FATTY ACID TRANSPORTER-RELATED"/>
    <property type="match status" value="1"/>
</dbReference>
<dbReference type="PANTHER" id="PTHR41983">
    <property type="entry name" value="SHORT-CHAIN FATTY ACID TRANSPORTER-RELATED"/>
    <property type="match status" value="1"/>
</dbReference>
<organism evidence="2 3">
    <name type="scientific">Sutcliffiella rhizosphaerae</name>
    <dbReference type="NCBI Taxonomy" id="2880967"/>
    <lineage>
        <taxon>Bacteria</taxon>
        <taxon>Bacillati</taxon>
        <taxon>Bacillota</taxon>
        <taxon>Bacilli</taxon>
        <taxon>Bacillales</taxon>
        <taxon>Bacillaceae</taxon>
        <taxon>Sutcliffiella</taxon>
    </lineage>
</organism>
<keyword evidence="1" id="KW-1133">Transmembrane helix</keyword>
<gene>
    <name evidence="2" type="primary">atoE</name>
    <name evidence="2" type="ORF">BACCIP111883_00810</name>
</gene>
<name>A0ABN8A7Y5_9BACI</name>
<feature type="transmembrane region" description="Helical" evidence="1">
    <location>
        <begin position="33"/>
        <end position="51"/>
    </location>
</feature>
<feature type="transmembrane region" description="Helical" evidence="1">
    <location>
        <begin position="314"/>
        <end position="335"/>
    </location>
</feature>
<feature type="transmembrane region" description="Helical" evidence="1">
    <location>
        <begin position="195"/>
        <end position="214"/>
    </location>
</feature>
<proteinExistence type="predicted"/>
<accession>A0ABN8A7Y5</accession>
<protein>
    <submittedName>
        <fullName evidence="2">Short-chain fatty acid transporter</fullName>
    </submittedName>
</protein>
<dbReference type="InterPro" id="IPR006160">
    <property type="entry name" value="SCFA_transpt_AtoE"/>
</dbReference>
<dbReference type="Pfam" id="PF02667">
    <property type="entry name" value="SCFA_trans"/>
    <property type="match status" value="1"/>
</dbReference>